<dbReference type="Proteomes" id="UP000490060">
    <property type="component" value="Unassembled WGS sequence"/>
</dbReference>
<gene>
    <name evidence="1" type="ORF">TNO010_220074</name>
</gene>
<protein>
    <submittedName>
        <fullName evidence="1">Uncharacterized protein</fullName>
    </submittedName>
</protein>
<dbReference type="EMBL" id="OENE01000015">
    <property type="protein sequence ID" value="SOU88635.1"/>
    <property type="molecule type" value="Genomic_DNA"/>
</dbReference>
<sequence>MKNLDFCKELSSVELVEINGGGLVEDIGYAAHAVSDGICTAGRWVADRASDAWDWCCN</sequence>
<evidence type="ECO:0000313" key="1">
    <source>
        <dbReference type="EMBL" id="SOU88635.1"/>
    </source>
</evidence>
<proteinExistence type="predicted"/>
<evidence type="ECO:0000313" key="2">
    <source>
        <dbReference type="Proteomes" id="UP000490060"/>
    </source>
</evidence>
<dbReference type="RefSeq" id="WP_158508519.1">
    <property type="nucleotide sequence ID" value="NZ_JAFMUH010000005.1"/>
</dbReference>
<dbReference type="AlphaFoldDB" id="A0A2I2M7W9"/>
<organism evidence="1 2">
    <name type="scientific">Tenacibaculum finnmarkense genomovar ulcerans</name>
    <dbReference type="NCBI Taxonomy" id="2781388"/>
    <lineage>
        <taxon>Bacteria</taxon>
        <taxon>Pseudomonadati</taxon>
        <taxon>Bacteroidota</taxon>
        <taxon>Flavobacteriia</taxon>
        <taxon>Flavobacteriales</taxon>
        <taxon>Flavobacteriaceae</taxon>
        <taxon>Tenacibaculum</taxon>
        <taxon>Tenacibaculum finnmarkense</taxon>
    </lineage>
</organism>
<name>A0A2I2M7W9_9FLAO</name>
<reference evidence="1 2" key="1">
    <citation type="submission" date="2017-11" db="EMBL/GenBank/DDBJ databases">
        <authorList>
            <person name="Duchaud E."/>
        </authorList>
    </citation>
    <scope>NUCLEOTIDE SEQUENCE [LARGE SCALE GENOMIC DNA]</scope>
    <source>
        <strain evidence="1 2">TNO010</strain>
    </source>
</reference>
<accession>A0A2I2M7W9</accession>